<reference evidence="2" key="1">
    <citation type="submission" date="2021-02" db="EMBL/GenBank/DDBJ databases">
        <authorList>
            <person name="Dougan E. K."/>
            <person name="Rhodes N."/>
            <person name="Thang M."/>
            <person name="Chan C."/>
        </authorList>
    </citation>
    <scope>NUCLEOTIDE SEQUENCE</scope>
</reference>
<dbReference type="Proteomes" id="UP000654075">
    <property type="component" value="Unassembled WGS sequence"/>
</dbReference>
<dbReference type="AlphaFoldDB" id="A0A813F3U6"/>
<name>A0A813F3U6_POLGL</name>
<keyword evidence="3" id="KW-1185">Reference proteome</keyword>
<accession>A0A813F3U6</accession>
<feature type="non-terminal residue" evidence="2">
    <location>
        <position position="1"/>
    </location>
</feature>
<evidence type="ECO:0000256" key="1">
    <source>
        <dbReference type="SAM" id="MobiDB-lite"/>
    </source>
</evidence>
<protein>
    <submittedName>
        <fullName evidence="2">Uncharacterized protein</fullName>
    </submittedName>
</protein>
<evidence type="ECO:0000313" key="2">
    <source>
        <dbReference type="EMBL" id="CAE8607169.1"/>
    </source>
</evidence>
<feature type="region of interest" description="Disordered" evidence="1">
    <location>
        <begin position="1"/>
        <end position="71"/>
    </location>
</feature>
<feature type="region of interest" description="Disordered" evidence="1">
    <location>
        <begin position="90"/>
        <end position="117"/>
    </location>
</feature>
<proteinExistence type="predicted"/>
<feature type="compositionally biased region" description="Basic and acidic residues" evidence="1">
    <location>
        <begin position="1"/>
        <end position="10"/>
    </location>
</feature>
<sequence length="117" mass="12333">EASSFGEKKPASHRRRRSEPPPKEVAVPKVQKDEAAAASSEDFPRREAPEALAGSHRRASSLGSSFAPEAALPVPSAPKLVALNGQMPWFPSNQIAKKGPAGDRPRSRTSGGPGLQT</sequence>
<comment type="caution">
    <text evidence="2">The sequence shown here is derived from an EMBL/GenBank/DDBJ whole genome shotgun (WGS) entry which is preliminary data.</text>
</comment>
<dbReference type="EMBL" id="CAJNNV010020746">
    <property type="protein sequence ID" value="CAE8607169.1"/>
    <property type="molecule type" value="Genomic_DNA"/>
</dbReference>
<organism evidence="2 3">
    <name type="scientific">Polarella glacialis</name>
    <name type="common">Dinoflagellate</name>
    <dbReference type="NCBI Taxonomy" id="89957"/>
    <lineage>
        <taxon>Eukaryota</taxon>
        <taxon>Sar</taxon>
        <taxon>Alveolata</taxon>
        <taxon>Dinophyceae</taxon>
        <taxon>Suessiales</taxon>
        <taxon>Suessiaceae</taxon>
        <taxon>Polarella</taxon>
    </lineage>
</organism>
<gene>
    <name evidence="2" type="ORF">PGLA1383_LOCUS25110</name>
</gene>
<evidence type="ECO:0000313" key="3">
    <source>
        <dbReference type="Proteomes" id="UP000654075"/>
    </source>
</evidence>